<keyword evidence="2" id="KW-1185">Reference proteome</keyword>
<dbReference type="Proteomes" id="UP000007267">
    <property type="component" value="Unassembled WGS sequence"/>
</dbReference>
<reference evidence="2" key="2">
    <citation type="journal article" date="2013" name="Nat. Genet.">
        <title>The draft genomes of soft-shell turtle and green sea turtle yield insights into the development and evolution of the turtle-specific body plan.</title>
        <authorList>
            <person name="Wang Z."/>
            <person name="Pascual-Anaya J."/>
            <person name="Zadissa A."/>
            <person name="Li W."/>
            <person name="Niimura Y."/>
            <person name="Huang Z."/>
            <person name="Li C."/>
            <person name="White S."/>
            <person name="Xiong Z."/>
            <person name="Fang D."/>
            <person name="Wang B."/>
            <person name="Ming Y."/>
            <person name="Chen Y."/>
            <person name="Zheng Y."/>
            <person name="Kuraku S."/>
            <person name="Pignatelli M."/>
            <person name="Herrero J."/>
            <person name="Beal K."/>
            <person name="Nozawa M."/>
            <person name="Li Q."/>
            <person name="Wang J."/>
            <person name="Zhang H."/>
            <person name="Yu L."/>
            <person name="Shigenobu S."/>
            <person name="Wang J."/>
            <person name="Liu J."/>
            <person name="Flicek P."/>
            <person name="Searle S."/>
            <person name="Wang J."/>
            <person name="Kuratani S."/>
            <person name="Yin Y."/>
            <person name="Aken B."/>
            <person name="Zhang G."/>
            <person name="Irie N."/>
        </authorList>
    </citation>
    <scope>NUCLEOTIDE SEQUENCE [LARGE SCALE GENOMIC DNA]</scope>
    <source>
        <strain evidence="2">Daiwa-1</strain>
    </source>
</reference>
<accession>K7F093</accession>
<reference evidence="2" key="1">
    <citation type="submission" date="2011-10" db="EMBL/GenBank/DDBJ databases">
        <authorList>
            <consortium name="Soft-shell Turtle Genome Consortium"/>
        </authorList>
    </citation>
    <scope>NUCLEOTIDE SEQUENCE [LARGE SCALE GENOMIC DNA]</scope>
    <source>
        <strain evidence="2">Daiwa-1</strain>
    </source>
</reference>
<dbReference type="PANTHER" id="PTHR47027">
    <property type="entry name" value="REVERSE TRANSCRIPTASE DOMAIN-CONTAINING PROTEIN"/>
    <property type="match status" value="1"/>
</dbReference>
<evidence type="ECO:0000313" key="1">
    <source>
        <dbReference type="Ensembl" id="ENSPSIP00000001453.1"/>
    </source>
</evidence>
<dbReference type="OMA" id="CKNTIIR"/>
<dbReference type="AlphaFoldDB" id="K7F093"/>
<sequence>MKLSSFSLNSVIVLAFTASFGKEFHRLTTCCVKKNFLLLVLNLLPINFIWCPLDAVLVAHNEDTLQALMDSLSRVSKLFSLDISLKKTVVFAQGVSQPPKVILNDSPLEVVQQFCYLGSTVTTNLSKYEELNITIGKAATTFGRLMKRAWNNPKLTWKTQILIYQACVLSVLLYGSETWTSYSGQEKKLSSFHLRCVCRIMNIKWQDKVSNVDVLSRTGISSFIEILNNRRRWWLGHVRRMSDKCFPKEILFGKLTSGARARGRPKLRFKDICKNTIIRFNINPISWEFKSSDRNTWQQLLQQGTSFFDRTRASHASQKEKVSDS</sequence>
<dbReference type="HOGENOM" id="CLU_000680_32_1_1"/>
<evidence type="ECO:0008006" key="3">
    <source>
        <dbReference type="Google" id="ProtNLM"/>
    </source>
</evidence>
<name>K7F093_PELSI</name>
<organism evidence="1 2">
    <name type="scientific">Pelodiscus sinensis</name>
    <name type="common">Chinese softshell turtle</name>
    <name type="synonym">Trionyx sinensis</name>
    <dbReference type="NCBI Taxonomy" id="13735"/>
    <lineage>
        <taxon>Eukaryota</taxon>
        <taxon>Metazoa</taxon>
        <taxon>Chordata</taxon>
        <taxon>Craniata</taxon>
        <taxon>Vertebrata</taxon>
        <taxon>Euteleostomi</taxon>
        <taxon>Archelosauria</taxon>
        <taxon>Testudinata</taxon>
        <taxon>Testudines</taxon>
        <taxon>Cryptodira</taxon>
        <taxon>Trionychia</taxon>
        <taxon>Trionychidae</taxon>
        <taxon>Pelodiscus</taxon>
    </lineage>
</organism>
<dbReference type="GeneTree" id="ENSGT00940000162286"/>
<evidence type="ECO:0000313" key="2">
    <source>
        <dbReference type="Proteomes" id="UP000007267"/>
    </source>
</evidence>
<dbReference type="EMBL" id="AGCU01101759">
    <property type="status" value="NOT_ANNOTATED_CDS"/>
    <property type="molecule type" value="Genomic_DNA"/>
</dbReference>
<proteinExistence type="predicted"/>
<protein>
    <recommendedName>
        <fullName evidence="3">Reverse transcriptase domain-containing protein</fullName>
    </recommendedName>
</protein>
<dbReference type="Ensembl" id="ENSPSIT00000001457.1">
    <property type="protein sequence ID" value="ENSPSIP00000001453.1"/>
    <property type="gene ID" value="ENSPSIG00000001457.1"/>
</dbReference>
<dbReference type="eggNOG" id="KOG1075">
    <property type="taxonomic scope" value="Eukaryota"/>
</dbReference>
<dbReference type="PANTHER" id="PTHR47027:SF20">
    <property type="entry name" value="REVERSE TRANSCRIPTASE-LIKE PROTEIN WITH RNA-DIRECTED DNA POLYMERASE DOMAIN"/>
    <property type="match status" value="1"/>
</dbReference>
<reference evidence="1" key="4">
    <citation type="submission" date="2025-09" db="UniProtKB">
        <authorList>
            <consortium name="Ensembl"/>
        </authorList>
    </citation>
    <scope>IDENTIFICATION</scope>
</reference>
<dbReference type="STRING" id="13735.ENSPSIP00000001453"/>
<reference evidence="1" key="3">
    <citation type="submission" date="2025-08" db="UniProtKB">
        <authorList>
            <consortium name="Ensembl"/>
        </authorList>
    </citation>
    <scope>IDENTIFICATION</scope>
</reference>